<name>A0ABR1Q7H9_9PEZI</name>
<gene>
    <name evidence="2" type="ORF">PG986_009289</name>
</gene>
<sequence>MAVQDDYNYLQKEASAEASEFEAHTKDPDSKEEECSVYRTDTVHISRSYFNFYSGDDHYNSHHREPLLTRSGSPPAPDHDDRQPIPTRASRIFSKACSSGPGKNRSLPTWGT</sequence>
<comment type="caution">
    <text evidence="2">The sequence shown here is derived from an EMBL/GenBank/DDBJ whole genome shotgun (WGS) entry which is preliminary data.</text>
</comment>
<keyword evidence="3" id="KW-1185">Reference proteome</keyword>
<dbReference type="Proteomes" id="UP001391051">
    <property type="component" value="Unassembled WGS sequence"/>
</dbReference>
<accession>A0ABR1Q7H9</accession>
<feature type="region of interest" description="Disordered" evidence="1">
    <location>
        <begin position="1"/>
        <end position="35"/>
    </location>
</feature>
<dbReference type="EMBL" id="JAQQWE010000006">
    <property type="protein sequence ID" value="KAK7948403.1"/>
    <property type="molecule type" value="Genomic_DNA"/>
</dbReference>
<protein>
    <submittedName>
        <fullName evidence="2">Uncharacterized protein</fullName>
    </submittedName>
</protein>
<dbReference type="GeneID" id="92078573"/>
<evidence type="ECO:0000256" key="1">
    <source>
        <dbReference type="SAM" id="MobiDB-lite"/>
    </source>
</evidence>
<evidence type="ECO:0000313" key="3">
    <source>
        <dbReference type="Proteomes" id="UP001391051"/>
    </source>
</evidence>
<evidence type="ECO:0000313" key="2">
    <source>
        <dbReference type="EMBL" id="KAK7948403.1"/>
    </source>
</evidence>
<proteinExistence type="predicted"/>
<feature type="region of interest" description="Disordered" evidence="1">
    <location>
        <begin position="61"/>
        <end position="112"/>
    </location>
</feature>
<organism evidence="2 3">
    <name type="scientific">Apiospora aurea</name>
    <dbReference type="NCBI Taxonomy" id="335848"/>
    <lineage>
        <taxon>Eukaryota</taxon>
        <taxon>Fungi</taxon>
        <taxon>Dikarya</taxon>
        <taxon>Ascomycota</taxon>
        <taxon>Pezizomycotina</taxon>
        <taxon>Sordariomycetes</taxon>
        <taxon>Xylariomycetidae</taxon>
        <taxon>Amphisphaeriales</taxon>
        <taxon>Apiosporaceae</taxon>
        <taxon>Apiospora</taxon>
    </lineage>
</organism>
<feature type="compositionally biased region" description="Basic and acidic residues" evidence="1">
    <location>
        <begin position="21"/>
        <end position="35"/>
    </location>
</feature>
<dbReference type="RefSeq" id="XP_066697909.1">
    <property type="nucleotide sequence ID" value="XM_066845511.1"/>
</dbReference>
<reference evidence="2 3" key="1">
    <citation type="submission" date="2023-01" db="EMBL/GenBank/DDBJ databases">
        <title>Analysis of 21 Apiospora genomes using comparative genomics revels a genus with tremendous synthesis potential of carbohydrate active enzymes and secondary metabolites.</title>
        <authorList>
            <person name="Sorensen T."/>
        </authorList>
    </citation>
    <scope>NUCLEOTIDE SEQUENCE [LARGE SCALE GENOMIC DNA]</scope>
    <source>
        <strain evidence="2 3">CBS 24483</strain>
    </source>
</reference>